<keyword evidence="1" id="KW-0472">Membrane</keyword>
<keyword evidence="5" id="KW-1185">Reference proteome</keyword>
<keyword evidence="1" id="KW-0812">Transmembrane</keyword>
<sequence>MFLTLTQTQVHFCYSKRKWQYAFDEIAELGLIRKKRNYFFINGLFVLITAATYYCMLFTKIADLYYVIPALLSFTILIILRFHDSAEFDYYVLVRDCYQKEIIVKIKGKDKNYMSKQIEEYVNIQFERITKKTA</sequence>
<reference evidence="2 5" key="2">
    <citation type="submission" date="2019-11" db="EMBL/GenBank/DDBJ databases">
        <title>Flavobacterium resistens genome.</title>
        <authorList>
            <person name="Wilson V.M."/>
            <person name="Newman J.D."/>
        </authorList>
    </citation>
    <scope>NUCLEOTIDE SEQUENCE [LARGE SCALE GENOMIC DNA]</scope>
    <source>
        <strain evidence="2 5">DSM 19382</strain>
    </source>
</reference>
<dbReference type="Proteomes" id="UP000317289">
    <property type="component" value="Unassembled WGS sequence"/>
</dbReference>
<name>A0A521F3C5_9FLAO</name>
<proteinExistence type="predicted"/>
<dbReference type="EMBL" id="WKKG01000008">
    <property type="protein sequence ID" value="MRX69515.1"/>
    <property type="molecule type" value="Genomic_DNA"/>
</dbReference>
<dbReference type="AlphaFoldDB" id="A0A521F3C5"/>
<dbReference type="Proteomes" id="UP000468990">
    <property type="component" value="Unassembled WGS sequence"/>
</dbReference>
<evidence type="ECO:0000256" key="1">
    <source>
        <dbReference type="SAM" id="Phobius"/>
    </source>
</evidence>
<accession>A0A521F3C5</accession>
<keyword evidence="1" id="KW-1133">Transmembrane helix</keyword>
<organism evidence="3 4">
    <name type="scientific">Flavobacterium resistens</name>
    <dbReference type="NCBI Taxonomy" id="443612"/>
    <lineage>
        <taxon>Bacteria</taxon>
        <taxon>Pseudomonadati</taxon>
        <taxon>Bacteroidota</taxon>
        <taxon>Flavobacteriia</taxon>
        <taxon>Flavobacteriales</taxon>
        <taxon>Flavobacteriaceae</taxon>
        <taxon>Flavobacterium</taxon>
    </lineage>
</organism>
<dbReference type="OrthoDB" id="1356850at2"/>
<evidence type="ECO:0000313" key="5">
    <source>
        <dbReference type="Proteomes" id="UP000468990"/>
    </source>
</evidence>
<protein>
    <submittedName>
        <fullName evidence="3">Uncharacterized protein</fullName>
    </submittedName>
</protein>
<gene>
    <name evidence="2" type="ORF">GJU42_16200</name>
    <name evidence="3" type="ORF">SAMN06265349_106218</name>
</gene>
<evidence type="ECO:0000313" key="4">
    <source>
        <dbReference type="Proteomes" id="UP000317289"/>
    </source>
</evidence>
<evidence type="ECO:0000313" key="2">
    <source>
        <dbReference type="EMBL" id="MRX69515.1"/>
    </source>
</evidence>
<dbReference type="RefSeq" id="WP_142452279.1">
    <property type="nucleotide sequence ID" value="NZ_FXTA01000006.1"/>
</dbReference>
<dbReference type="EMBL" id="FXTA01000006">
    <property type="protein sequence ID" value="SMO90685.1"/>
    <property type="molecule type" value="Genomic_DNA"/>
</dbReference>
<evidence type="ECO:0000313" key="3">
    <source>
        <dbReference type="EMBL" id="SMO90685.1"/>
    </source>
</evidence>
<feature type="transmembrane region" description="Helical" evidence="1">
    <location>
        <begin position="39"/>
        <end position="59"/>
    </location>
</feature>
<feature type="transmembrane region" description="Helical" evidence="1">
    <location>
        <begin position="65"/>
        <end position="82"/>
    </location>
</feature>
<reference evidence="3 4" key="1">
    <citation type="submission" date="2017-05" db="EMBL/GenBank/DDBJ databases">
        <authorList>
            <person name="Varghese N."/>
            <person name="Submissions S."/>
        </authorList>
    </citation>
    <scope>NUCLEOTIDE SEQUENCE [LARGE SCALE GENOMIC DNA]</scope>
    <source>
        <strain evidence="3 4">DSM 19382</strain>
    </source>
</reference>